<reference evidence="1 2" key="1">
    <citation type="journal article" date="2024" name="Plant Biotechnol. J.">
        <title>Genome and CRISPR/Cas9 system of a widespread forest tree (Populus alba) in the world.</title>
        <authorList>
            <person name="Liu Y.J."/>
            <person name="Jiang P.F."/>
            <person name="Han X.M."/>
            <person name="Li X.Y."/>
            <person name="Wang H.M."/>
            <person name="Wang Y.J."/>
            <person name="Wang X.X."/>
            <person name="Zeng Q.Y."/>
        </authorList>
    </citation>
    <scope>NUCLEOTIDE SEQUENCE [LARGE SCALE GENOMIC DNA]</scope>
    <source>
        <strain evidence="2">cv. PAL-ZL1</strain>
    </source>
</reference>
<name>A0ACC4B894_POPAL</name>
<dbReference type="Proteomes" id="UP000309997">
    <property type="component" value="Unassembled WGS sequence"/>
</dbReference>
<evidence type="ECO:0000313" key="2">
    <source>
        <dbReference type="Proteomes" id="UP000309997"/>
    </source>
</evidence>
<sequence>MCPLRLILIFLSATLAGFFVIRNLKSRPFSTTTDSGDDDCSTTTDSDCNSPQPSDYSSSSRFSKVKSGIEMGFWTLVDMASGKYLWRQLGYSSKHTNSHIALCNVKNPGAIVVQPCINEYKFTVNPRRRIRQHNGELRSGACRTKKRRPWEMVFCIYGFPTNVAALQFEWAWQHPTESVAVRQAAAAFKSFSGVANKIKLAYTMLNLPSWQSLNITINYFSTNYKVHSVGCPSLPKNMKVQICPMDELPCYCDSGDILFEERENEDAWDGEEEYERASDGSGTFEANLVELEVSSLDELPCYNGREDNVFEGGYGEKASREACNRSEPVHENYNESVNTRGTVKEAHADIIVRITADFARSNDKTSNEHFRWFEEYDQQDQREPPSPELDHANPFPFMNLLARKASSIVTSFSKSEAGDRGVLTLIDEDVSELDWQRAKKLVIDKDDEASSTCETVNVDTHSSVDAHCINKASREQFGQSEPYVMQDQREPPSPELDYAEPFGFMNQPSSKASSSIVANFSARETRDGGVLTLIGEDASEFDWPRWKKLSCKVINDKDQVLIPRSFIPREIEVIDLLSPSPECRIRSANKKRRVSPVYPKVGKTVEFAIAPAPLYLHLRLNSLT</sequence>
<proteinExistence type="predicted"/>
<dbReference type="EMBL" id="RCHU02000013">
    <property type="protein sequence ID" value="KAL3574576.1"/>
    <property type="molecule type" value="Genomic_DNA"/>
</dbReference>
<comment type="caution">
    <text evidence="1">The sequence shown here is derived from an EMBL/GenBank/DDBJ whole genome shotgun (WGS) entry which is preliminary data.</text>
</comment>
<gene>
    <name evidence="1" type="ORF">D5086_025189</name>
</gene>
<keyword evidence="2" id="KW-1185">Reference proteome</keyword>
<protein>
    <submittedName>
        <fullName evidence="1">Uncharacterized protein</fullName>
    </submittedName>
</protein>
<accession>A0ACC4B894</accession>
<organism evidence="1 2">
    <name type="scientific">Populus alba</name>
    <name type="common">White poplar</name>
    <dbReference type="NCBI Taxonomy" id="43335"/>
    <lineage>
        <taxon>Eukaryota</taxon>
        <taxon>Viridiplantae</taxon>
        <taxon>Streptophyta</taxon>
        <taxon>Embryophyta</taxon>
        <taxon>Tracheophyta</taxon>
        <taxon>Spermatophyta</taxon>
        <taxon>Magnoliopsida</taxon>
        <taxon>eudicotyledons</taxon>
        <taxon>Gunneridae</taxon>
        <taxon>Pentapetalae</taxon>
        <taxon>rosids</taxon>
        <taxon>fabids</taxon>
        <taxon>Malpighiales</taxon>
        <taxon>Salicaceae</taxon>
        <taxon>Saliceae</taxon>
        <taxon>Populus</taxon>
    </lineage>
</organism>
<evidence type="ECO:0000313" key="1">
    <source>
        <dbReference type="EMBL" id="KAL3574576.1"/>
    </source>
</evidence>